<proteinExistence type="predicted"/>
<dbReference type="GeneTree" id="ENSGT00940000157062"/>
<dbReference type="PANTHER" id="PTHR11040:SF58">
    <property type="entry name" value="ZINC TRANSPORTER ZIP1"/>
    <property type="match status" value="1"/>
</dbReference>
<evidence type="ECO:0000256" key="3">
    <source>
        <dbReference type="ARBA" id="ARBA00022989"/>
    </source>
</evidence>
<dbReference type="HOGENOM" id="CLU_115659_0_0_1"/>
<evidence type="ECO:0000313" key="7">
    <source>
        <dbReference type="Proteomes" id="UP000007267"/>
    </source>
</evidence>
<dbReference type="STRING" id="13735.ENSPSIP00000014782"/>
<protein>
    <submittedName>
        <fullName evidence="6">Zinc transporter ZIP1-like</fullName>
    </submittedName>
</protein>
<reference evidence="6" key="3">
    <citation type="submission" date="2025-08" db="UniProtKB">
        <authorList>
            <consortium name="Ensembl"/>
        </authorList>
    </citation>
    <scope>IDENTIFICATION</scope>
</reference>
<dbReference type="GO" id="GO:0005886">
    <property type="term" value="C:plasma membrane"/>
    <property type="evidence" value="ECO:0007669"/>
    <property type="project" value="TreeGrafter"/>
</dbReference>
<evidence type="ECO:0000256" key="2">
    <source>
        <dbReference type="ARBA" id="ARBA00022692"/>
    </source>
</evidence>
<accession>K7G3C1</accession>
<evidence type="ECO:0000256" key="4">
    <source>
        <dbReference type="ARBA" id="ARBA00023136"/>
    </source>
</evidence>
<keyword evidence="2 5" id="KW-0812">Transmembrane</keyword>
<keyword evidence="7" id="KW-1185">Reference proteome</keyword>
<reference evidence="7" key="1">
    <citation type="submission" date="2011-10" db="EMBL/GenBank/DDBJ databases">
        <authorList>
            <consortium name="Soft-shell Turtle Genome Consortium"/>
        </authorList>
    </citation>
    <scope>NUCLEOTIDE SEQUENCE [LARGE SCALE GENOMIC DNA]</scope>
    <source>
        <strain evidence="7">Daiwa-1</strain>
    </source>
</reference>
<feature type="transmembrane region" description="Helical" evidence="5">
    <location>
        <begin position="50"/>
        <end position="68"/>
    </location>
</feature>
<sequence length="122" mass="13251">RRRAFSLLSCFAGGVFLATCLLDLLPDYLASISMARGAVRSGLQFPLQEFILAMGFFLVLVLEQIVLAHKDQSGSLEETRALLGASVQAGTVQALHWPEEPPRPHAHSALRSFLLVASLSPH</sequence>
<dbReference type="Ensembl" id="ENSPSIT00000014853.1">
    <property type="protein sequence ID" value="ENSPSIP00000014782.1"/>
    <property type="gene ID" value="ENSPSIG00000013237.1"/>
</dbReference>
<dbReference type="InterPro" id="IPR003689">
    <property type="entry name" value="ZIP"/>
</dbReference>
<evidence type="ECO:0000313" key="6">
    <source>
        <dbReference type="Ensembl" id="ENSPSIP00000014782.1"/>
    </source>
</evidence>
<dbReference type="EMBL" id="AGCU01007021">
    <property type="status" value="NOT_ANNOTATED_CDS"/>
    <property type="molecule type" value="Genomic_DNA"/>
</dbReference>
<comment type="subcellular location">
    <subcellularLocation>
        <location evidence="1">Membrane</location>
        <topology evidence="1">Multi-pass membrane protein</topology>
    </subcellularLocation>
</comment>
<dbReference type="eggNOG" id="KOG1558">
    <property type="taxonomic scope" value="Eukaryota"/>
</dbReference>
<organism evidence="6 7">
    <name type="scientific">Pelodiscus sinensis</name>
    <name type="common">Chinese softshell turtle</name>
    <name type="synonym">Trionyx sinensis</name>
    <dbReference type="NCBI Taxonomy" id="13735"/>
    <lineage>
        <taxon>Eukaryota</taxon>
        <taxon>Metazoa</taxon>
        <taxon>Chordata</taxon>
        <taxon>Craniata</taxon>
        <taxon>Vertebrata</taxon>
        <taxon>Euteleostomi</taxon>
        <taxon>Archelosauria</taxon>
        <taxon>Testudinata</taxon>
        <taxon>Testudines</taxon>
        <taxon>Cryptodira</taxon>
        <taxon>Trionychia</taxon>
        <taxon>Trionychidae</taxon>
        <taxon>Pelodiscus</taxon>
    </lineage>
</organism>
<keyword evidence="4 5" id="KW-0472">Membrane</keyword>
<dbReference type="Proteomes" id="UP000007267">
    <property type="component" value="Unassembled WGS sequence"/>
</dbReference>
<reference evidence="6" key="4">
    <citation type="submission" date="2025-09" db="UniProtKB">
        <authorList>
            <consortium name="Ensembl"/>
        </authorList>
    </citation>
    <scope>IDENTIFICATION</scope>
</reference>
<reference evidence="7" key="2">
    <citation type="journal article" date="2013" name="Nat. Genet.">
        <title>The draft genomes of soft-shell turtle and green sea turtle yield insights into the development and evolution of the turtle-specific body plan.</title>
        <authorList>
            <person name="Wang Z."/>
            <person name="Pascual-Anaya J."/>
            <person name="Zadissa A."/>
            <person name="Li W."/>
            <person name="Niimura Y."/>
            <person name="Huang Z."/>
            <person name="Li C."/>
            <person name="White S."/>
            <person name="Xiong Z."/>
            <person name="Fang D."/>
            <person name="Wang B."/>
            <person name="Ming Y."/>
            <person name="Chen Y."/>
            <person name="Zheng Y."/>
            <person name="Kuraku S."/>
            <person name="Pignatelli M."/>
            <person name="Herrero J."/>
            <person name="Beal K."/>
            <person name="Nozawa M."/>
            <person name="Li Q."/>
            <person name="Wang J."/>
            <person name="Zhang H."/>
            <person name="Yu L."/>
            <person name="Shigenobu S."/>
            <person name="Wang J."/>
            <person name="Liu J."/>
            <person name="Flicek P."/>
            <person name="Searle S."/>
            <person name="Wang J."/>
            <person name="Kuratani S."/>
            <person name="Yin Y."/>
            <person name="Aken B."/>
            <person name="Zhang G."/>
            <person name="Irie N."/>
        </authorList>
    </citation>
    <scope>NUCLEOTIDE SEQUENCE [LARGE SCALE GENOMIC DNA]</scope>
    <source>
        <strain evidence="7">Daiwa-1</strain>
    </source>
</reference>
<evidence type="ECO:0000256" key="5">
    <source>
        <dbReference type="SAM" id="Phobius"/>
    </source>
</evidence>
<keyword evidence="3 5" id="KW-1133">Transmembrane helix</keyword>
<evidence type="ECO:0000256" key="1">
    <source>
        <dbReference type="ARBA" id="ARBA00004141"/>
    </source>
</evidence>
<dbReference type="GO" id="GO:0005385">
    <property type="term" value="F:zinc ion transmembrane transporter activity"/>
    <property type="evidence" value="ECO:0007669"/>
    <property type="project" value="TreeGrafter"/>
</dbReference>
<dbReference type="PANTHER" id="PTHR11040">
    <property type="entry name" value="ZINC/IRON TRANSPORTER"/>
    <property type="match status" value="1"/>
</dbReference>
<name>K7G3C1_PELSI</name>
<dbReference type="Pfam" id="PF02535">
    <property type="entry name" value="Zip"/>
    <property type="match status" value="1"/>
</dbReference>
<dbReference type="AlphaFoldDB" id="K7G3C1"/>
<dbReference type="EMBL" id="AGCU01007020">
    <property type="status" value="NOT_ANNOTATED_CDS"/>
    <property type="molecule type" value="Genomic_DNA"/>
</dbReference>